<evidence type="ECO:0000313" key="2">
    <source>
        <dbReference type="EMBL" id="SFE93815.1"/>
    </source>
</evidence>
<keyword evidence="1" id="KW-0812">Transmembrane</keyword>
<keyword evidence="1" id="KW-0472">Membrane</keyword>
<dbReference type="EMBL" id="FONA01000023">
    <property type="protein sequence ID" value="SFE93815.1"/>
    <property type="molecule type" value="Genomic_DNA"/>
</dbReference>
<evidence type="ECO:0000256" key="1">
    <source>
        <dbReference type="SAM" id="Phobius"/>
    </source>
</evidence>
<proteinExistence type="predicted"/>
<feature type="transmembrane region" description="Helical" evidence="1">
    <location>
        <begin position="14"/>
        <end position="34"/>
    </location>
</feature>
<evidence type="ECO:0000313" key="3">
    <source>
        <dbReference type="Proteomes" id="UP000181976"/>
    </source>
</evidence>
<keyword evidence="1" id="KW-1133">Transmembrane helix</keyword>
<protein>
    <submittedName>
        <fullName evidence="2">Uncharacterized protein</fullName>
    </submittedName>
</protein>
<dbReference type="AlphaFoldDB" id="A0A1I2ELS0"/>
<dbReference type="Proteomes" id="UP000181976">
    <property type="component" value="Unassembled WGS sequence"/>
</dbReference>
<dbReference type="InParanoid" id="A0A1I2ELS0"/>
<sequence length="38" mass="4381">MELAWLNKIYKCPFVAKVAMLVSFGKKTVILLIYSSKF</sequence>
<name>A0A1I2ELS0_9BACT</name>
<gene>
    <name evidence="2" type="ORF">SAMN05444380_12328</name>
</gene>
<keyword evidence="3" id="KW-1185">Reference proteome</keyword>
<reference evidence="2 3" key="1">
    <citation type="submission" date="2016-10" db="EMBL/GenBank/DDBJ databases">
        <authorList>
            <person name="de Groot N.N."/>
        </authorList>
    </citation>
    <scope>NUCLEOTIDE SEQUENCE [LARGE SCALE GENOMIC DNA]</scope>
    <source>
        <strain evidence="2 3">DSM 19012</strain>
    </source>
</reference>
<accession>A0A1I2ELS0</accession>
<organism evidence="2 3">
    <name type="scientific">Thermophagus xiamenensis</name>
    <dbReference type="NCBI Taxonomy" id="385682"/>
    <lineage>
        <taxon>Bacteria</taxon>
        <taxon>Pseudomonadati</taxon>
        <taxon>Bacteroidota</taxon>
        <taxon>Bacteroidia</taxon>
        <taxon>Marinilabiliales</taxon>
        <taxon>Marinilabiliaceae</taxon>
        <taxon>Thermophagus</taxon>
    </lineage>
</organism>